<reference evidence="9" key="2">
    <citation type="submission" date="2015-01" db="EMBL/GenBank/DDBJ databases">
        <title>Evolutionary Origins and Diversification of the Mycorrhizal Mutualists.</title>
        <authorList>
            <consortium name="DOE Joint Genome Institute"/>
            <consortium name="Mycorrhizal Genomics Consortium"/>
            <person name="Kohler A."/>
            <person name="Kuo A."/>
            <person name="Nagy L.G."/>
            <person name="Floudas D."/>
            <person name="Copeland A."/>
            <person name="Barry K.W."/>
            <person name="Cichocki N."/>
            <person name="Veneault-Fourrey C."/>
            <person name="LaButti K."/>
            <person name="Lindquist E.A."/>
            <person name="Lipzen A."/>
            <person name="Lundell T."/>
            <person name="Morin E."/>
            <person name="Murat C."/>
            <person name="Riley R."/>
            <person name="Ohm R."/>
            <person name="Sun H."/>
            <person name="Tunlid A."/>
            <person name="Henrissat B."/>
            <person name="Grigoriev I.V."/>
            <person name="Hibbett D.S."/>
            <person name="Martin F."/>
        </authorList>
    </citation>
    <scope>NUCLEOTIDE SEQUENCE [LARGE SCALE GENOMIC DNA]</scope>
    <source>
        <strain evidence="9">h7</strain>
    </source>
</reference>
<feature type="transmembrane region" description="Helical" evidence="6">
    <location>
        <begin position="82"/>
        <end position="104"/>
    </location>
</feature>
<evidence type="ECO:0000259" key="7">
    <source>
        <dbReference type="Pfam" id="PF01284"/>
    </source>
</evidence>
<dbReference type="EMBL" id="KN831782">
    <property type="protein sequence ID" value="KIM40457.1"/>
    <property type="molecule type" value="Genomic_DNA"/>
</dbReference>
<dbReference type="AlphaFoldDB" id="A0A0C2YH85"/>
<dbReference type="Pfam" id="PF01284">
    <property type="entry name" value="MARVEL"/>
    <property type="match status" value="1"/>
</dbReference>
<feature type="compositionally biased region" description="Low complexity" evidence="5">
    <location>
        <begin position="377"/>
        <end position="390"/>
    </location>
</feature>
<sequence>MPLMDIISDFAAKLAPSKHSKPSGIGSGHGMVPVDDDMIVSKPVIVVHSSQIFFNFLAMACFASVASFQAKWKIGPSGLSGFAIFVSVAGMCLSAFMLLIPVAYEKYDKFVRLARALKEVRVGFILTGTGVTFSLLIAFIVTISAWTQPGCKDASKDPHAEELGDNFKNALPGWCSTKKAAAIFFWFAFGFWAASLVLLVLDWRSGKLHAHRDPPFQRPQTTHDEEEGEEEDEDATYEHVPPVRRTTAGSTTRYDNSESSQSPFADPQQQRYPNTSQAGGSTPYTPAVHQQPLAGRPSMDAYGAFSDPAPSGFGTANQGGYPTAPPGGYSSSYDTASPSRQYPGPPILPEPDLGGPMVSRTMQYADPYAAVRASIAGQQGPSSPTGGPPSYDSYQGYR</sequence>
<feature type="transmembrane region" description="Helical" evidence="6">
    <location>
        <begin position="180"/>
        <end position="201"/>
    </location>
</feature>
<keyword evidence="9" id="KW-1185">Reference proteome</keyword>
<evidence type="ECO:0000256" key="3">
    <source>
        <dbReference type="ARBA" id="ARBA00022989"/>
    </source>
</evidence>
<accession>A0A0C2YH85</accession>
<keyword evidence="2 6" id="KW-0812">Transmembrane</keyword>
<keyword evidence="3 6" id="KW-1133">Transmembrane helix</keyword>
<comment type="subcellular location">
    <subcellularLocation>
        <location evidence="1">Membrane</location>
        <topology evidence="1">Multi-pass membrane protein</topology>
    </subcellularLocation>
</comment>
<feature type="transmembrane region" description="Helical" evidence="6">
    <location>
        <begin position="52"/>
        <end position="70"/>
    </location>
</feature>
<proteinExistence type="predicted"/>
<evidence type="ECO:0000256" key="6">
    <source>
        <dbReference type="SAM" id="Phobius"/>
    </source>
</evidence>
<feature type="region of interest" description="Disordered" evidence="5">
    <location>
        <begin position="373"/>
        <end position="398"/>
    </location>
</feature>
<gene>
    <name evidence="8" type="ORF">M413DRAFT_72962</name>
</gene>
<dbReference type="Proteomes" id="UP000053424">
    <property type="component" value="Unassembled WGS sequence"/>
</dbReference>
<feature type="compositionally biased region" description="Polar residues" evidence="5">
    <location>
        <begin position="329"/>
        <end position="340"/>
    </location>
</feature>
<evidence type="ECO:0000256" key="5">
    <source>
        <dbReference type="SAM" id="MobiDB-lite"/>
    </source>
</evidence>
<dbReference type="InterPro" id="IPR008253">
    <property type="entry name" value="Marvel"/>
</dbReference>
<feature type="transmembrane region" description="Helical" evidence="6">
    <location>
        <begin position="124"/>
        <end position="146"/>
    </location>
</feature>
<feature type="compositionally biased region" description="Acidic residues" evidence="5">
    <location>
        <begin position="224"/>
        <end position="235"/>
    </location>
</feature>
<keyword evidence="4 6" id="KW-0472">Membrane</keyword>
<evidence type="ECO:0000313" key="9">
    <source>
        <dbReference type="Proteomes" id="UP000053424"/>
    </source>
</evidence>
<dbReference type="OrthoDB" id="2218151at2759"/>
<feature type="region of interest" description="Disordered" evidence="5">
    <location>
        <begin position="210"/>
        <end position="359"/>
    </location>
</feature>
<dbReference type="STRING" id="686832.A0A0C2YH85"/>
<evidence type="ECO:0000256" key="4">
    <source>
        <dbReference type="ARBA" id="ARBA00023136"/>
    </source>
</evidence>
<dbReference type="HOGENOM" id="CLU_702205_0_0_1"/>
<reference evidence="8 9" key="1">
    <citation type="submission" date="2014-04" db="EMBL/GenBank/DDBJ databases">
        <authorList>
            <consortium name="DOE Joint Genome Institute"/>
            <person name="Kuo A."/>
            <person name="Gay G."/>
            <person name="Dore J."/>
            <person name="Kohler A."/>
            <person name="Nagy L.G."/>
            <person name="Floudas D."/>
            <person name="Copeland A."/>
            <person name="Barry K.W."/>
            <person name="Cichocki N."/>
            <person name="Veneault-Fourrey C."/>
            <person name="LaButti K."/>
            <person name="Lindquist E.A."/>
            <person name="Lipzen A."/>
            <person name="Lundell T."/>
            <person name="Morin E."/>
            <person name="Murat C."/>
            <person name="Sun H."/>
            <person name="Tunlid A."/>
            <person name="Henrissat B."/>
            <person name="Grigoriev I.V."/>
            <person name="Hibbett D.S."/>
            <person name="Martin F."/>
            <person name="Nordberg H.P."/>
            <person name="Cantor M.N."/>
            <person name="Hua S.X."/>
        </authorList>
    </citation>
    <scope>NUCLEOTIDE SEQUENCE [LARGE SCALE GENOMIC DNA]</scope>
    <source>
        <strain evidence="9">h7</strain>
    </source>
</reference>
<name>A0A0C2YH85_HEBCY</name>
<protein>
    <recommendedName>
        <fullName evidence="7">MARVEL domain-containing protein</fullName>
    </recommendedName>
</protein>
<organism evidence="8 9">
    <name type="scientific">Hebeloma cylindrosporum</name>
    <dbReference type="NCBI Taxonomy" id="76867"/>
    <lineage>
        <taxon>Eukaryota</taxon>
        <taxon>Fungi</taxon>
        <taxon>Dikarya</taxon>
        <taxon>Basidiomycota</taxon>
        <taxon>Agaricomycotina</taxon>
        <taxon>Agaricomycetes</taxon>
        <taxon>Agaricomycetidae</taxon>
        <taxon>Agaricales</taxon>
        <taxon>Agaricineae</taxon>
        <taxon>Hymenogastraceae</taxon>
        <taxon>Hebeloma</taxon>
    </lineage>
</organism>
<evidence type="ECO:0000313" key="8">
    <source>
        <dbReference type="EMBL" id="KIM40457.1"/>
    </source>
</evidence>
<dbReference type="GO" id="GO:0016020">
    <property type="term" value="C:membrane"/>
    <property type="evidence" value="ECO:0007669"/>
    <property type="project" value="UniProtKB-SubCell"/>
</dbReference>
<feature type="compositionally biased region" description="Polar residues" evidence="5">
    <location>
        <begin position="247"/>
        <end position="284"/>
    </location>
</feature>
<evidence type="ECO:0000256" key="1">
    <source>
        <dbReference type="ARBA" id="ARBA00004141"/>
    </source>
</evidence>
<feature type="domain" description="MARVEL" evidence="7">
    <location>
        <begin position="45"/>
        <end position="198"/>
    </location>
</feature>
<evidence type="ECO:0000256" key="2">
    <source>
        <dbReference type="ARBA" id="ARBA00022692"/>
    </source>
</evidence>